<dbReference type="PANTHER" id="PTHR10083">
    <property type="entry name" value="KUNITZ-TYPE PROTEASE INHIBITOR-RELATED"/>
    <property type="match status" value="1"/>
</dbReference>
<dbReference type="InterPro" id="IPR050098">
    <property type="entry name" value="TFPI/VKTCI-like"/>
</dbReference>
<feature type="compositionally biased region" description="Low complexity" evidence="4">
    <location>
        <begin position="345"/>
        <end position="405"/>
    </location>
</feature>
<name>A0A8J5T9U2_HOMAM</name>
<evidence type="ECO:0000313" key="7">
    <source>
        <dbReference type="Proteomes" id="UP000747542"/>
    </source>
</evidence>
<dbReference type="CDD" id="cd00109">
    <property type="entry name" value="Kunitz-type"/>
    <property type="match status" value="3"/>
</dbReference>
<sequence>MVVVVNGHAIAGVFPTLCLENQDPGPCLAFIPSYYYNPSSKSCDCFVYGGCEGNANRFHTLEQCMDTCSVVPSQQKNTINCDKILKTSNPLAERRRPTQFGPQIQHGTHSQLEIRQTPNFCLEHTDPGPCRAIIPSFYYNPKTKACDCFVYGGCGGNNNFHNLRRCMESCGVATSHQKNTASCTNLLGESNPLAKREVVDQSGSQILQTLEPQQKSQQKSEPKQETQLTSEHKQESQQTTELPKETQRTTEPQQETQQTTELPKETQQTTEPQQDTQQMSEPQQETQQTTEPQQETQQMSESEQESQQTTELSKETQQMTELPKETQQTTVLQQETQQMSEAKQESQQMTELQQETQQTTELPNETQQTTEPKQESQQMTEPQQETQQTTEPPQETQQMTKPEQQSQQATELPKESQQMTEPQQETQQVPNLCFDPPVTGLCRAHFPHFYFNSETQTCDCFVYGGCGGNDNKFSTLEECLTTCGGQPSQQHNTESCDKIHGSQNPLVNREPLVNVTLLPETQQMIQETQEPQQLTQETQEPQQLTQETQEPQQLTQETQEPQQLTQETQEHNN</sequence>
<feature type="compositionally biased region" description="Low complexity" evidence="4">
    <location>
        <begin position="527"/>
        <end position="567"/>
    </location>
</feature>
<dbReference type="FunFam" id="4.10.410.10:FF:000020">
    <property type="entry name" value="Collagen, type VI, alpha 3"/>
    <property type="match status" value="1"/>
</dbReference>
<feature type="region of interest" description="Disordered" evidence="4">
    <location>
        <begin position="209"/>
        <end position="432"/>
    </location>
</feature>
<dbReference type="FunFam" id="4.10.410.10:FF:000004">
    <property type="entry name" value="Tissue factor pathway inhibitor"/>
    <property type="match status" value="1"/>
</dbReference>
<evidence type="ECO:0000256" key="3">
    <source>
        <dbReference type="ARBA" id="ARBA00023157"/>
    </source>
</evidence>
<feature type="region of interest" description="Disordered" evidence="4">
    <location>
        <begin position="527"/>
        <end position="573"/>
    </location>
</feature>
<evidence type="ECO:0000256" key="4">
    <source>
        <dbReference type="SAM" id="MobiDB-lite"/>
    </source>
</evidence>
<dbReference type="InterPro" id="IPR020901">
    <property type="entry name" value="Prtase_inh_Kunz-CS"/>
</dbReference>
<dbReference type="EMBL" id="JAHLQT010012106">
    <property type="protein sequence ID" value="KAG7171482.1"/>
    <property type="molecule type" value="Genomic_DNA"/>
</dbReference>
<feature type="compositionally biased region" description="Low complexity" evidence="4">
    <location>
        <begin position="326"/>
        <end position="338"/>
    </location>
</feature>
<dbReference type="SUPFAM" id="SSF57362">
    <property type="entry name" value="BPTI-like"/>
    <property type="match status" value="3"/>
</dbReference>
<comment type="caution">
    <text evidence="6">The sequence shown here is derived from an EMBL/GenBank/DDBJ whole genome shotgun (WGS) entry which is preliminary data.</text>
</comment>
<protein>
    <submittedName>
        <fullName evidence="6">Tissue factor pathway inhibitor-like 2</fullName>
    </submittedName>
</protein>
<keyword evidence="2" id="KW-0722">Serine protease inhibitor</keyword>
<organism evidence="6 7">
    <name type="scientific">Homarus americanus</name>
    <name type="common">American lobster</name>
    <dbReference type="NCBI Taxonomy" id="6706"/>
    <lineage>
        <taxon>Eukaryota</taxon>
        <taxon>Metazoa</taxon>
        <taxon>Ecdysozoa</taxon>
        <taxon>Arthropoda</taxon>
        <taxon>Crustacea</taxon>
        <taxon>Multicrustacea</taxon>
        <taxon>Malacostraca</taxon>
        <taxon>Eumalacostraca</taxon>
        <taxon>Eucarida</taxon>
        <taxon>Decapoda</taxon>
        <taxon>Pleocyemata</taxon>
        <taxon>Astacidea</taxon>
        <taxon>Nephropoidea</taxon>
        <taxon>Nephropidae</taxon>
        <taxon>Homarus</taxon>
    </lineage>
</organism>
<keyword evidence="7" id="KW-1185">Reference proteome</keyword>
<keyword evidence="3" id="KW-1015">Disulfide bond</keyword>
<evidence type="ECO:0000313" key="6">
    <source>
        <dbReference type="EMBL" id="KAG7171482.1"/>
    </source>
</evidence>
<keyword evidence="1" id="KW-0646">Protease inhibitor</keyword>
<feature type="domain" description="BPTI/Kunitz inhibitor" evidence="5">
    <location>
        <begin position="18"/>
        <end position="68"/>
    </location>
</feature>
<dbReference type="SMART" id="SM00131">
    <property type="entry name" value="KU"/>
    <property type="match status" value="3"/>
</dbReference>
<evidence type="ECO:0000256" key="1">
    <source>
        <dbReference type="ARBA" id="ARBA00022690"/>
    </source>
</evidence>
<reference evidence="6" key="1">
    <citation type="journal article" date="2021" name="Sci. Adv.">
        <title>The American lobster genome reveals insights on longevity, neural, and immune adaptations.</title>
        <authorList>
            <person name="Polinski J.M."/>
            <person name="Zimin A.V."/>
            <person name="Clark K.F."/>
            <person name="Kohn A.B."/>
            <person name="Sadowski N."/>
            <person name="Timp W."/>
            <person name="Ptitsyn A."/>
            <person name="Khanna P."/>
            <person name="Romanova D.Y."/>
            <person name="Williams P."/>
            <person name="Greenwood S.J."/>
            <person name="Moroz L.L."/>
            <person name="Walt D.R."/>
            <person name="Bodnar A.G."/>
        </authorList>
    </citation>
    <scope>NUCLEOTIDE SEQUENCE</scope>
    <source>
        <strain evidence="6">GMGI-L3</strain>
    </source>
</reference>
<dbReference type="InterPro" id="IPR036880">
    <property type="entry name" value="Kunitz_BPTI_sf"/>
</dbReference>
<gene>
    <name evidence="6" type="primary">Tfpi-L2</name>
    <name evidence="6" type="ORF">Hamer_G018603</name>
</gene>
<dbReference type="PROSITE" id="PS00280">
    <property type="entry name" value="BPTI_KUNITZ_1"/>
    <property type="match status" value="2"/>
</dbReference>
<dbReference type="Gene3D" id="4.10.410.10">
    <property type="entry name" value="Pancreatic trypsin inhibitor Kunitz domain"/>
    <property type="match status" value="3"/>
</dbReference>
<dbReference type="PRINTS" id="PR00759">
    <property type="entry name" value="BASICPTASE"/>
</dbReference>
<dbReference type="AlphaFoldDB" id="A0A8J5T9U2"/>
<feature type="domain" description="BPTI/Kunitz inhibitor" evidence="5">
    <location>
        <begin position="121"/>
        <end position="170"/>
    </location>
</feature>
<dbReference type="Pfam" id="PF00014">
    <property type="entry name" value="Kunitz_BPTI"/>
    <property type="match status" value="3"/>
</dbReference>
<dbReference type="PROSITE" id="PS50279">
    <property type="entry name" value="BPTI_KUNITZ_2"/>
    <property type="match status" value="3"/>
</dbReference>
<feature type="compositionally biased region" description="Low complexity" evidence="4">
    <location>
        <begin position="417"/>
        <end position="428"/>
    </location>
</feature>
<accession>A0A8J5T9U2</accession>
<feature type="domain" description="BPTI/Kunitz inhibitor" evidence="5">
    <location>
        <begin position="433"/>
        <end position="483"/>
    </location>
</feature>
<feature type="compositionally biased region" description="Low complexity" evidence="4">
    <location>
        <begin position="249"/>
        <end position="318"/>
    </location>
</feature>
<evidence type="ECO:0000259" key="5">
    <source>
        <dbReference type="PROSITE" id="PS50279"/>
    </source>
</evidence>
<dbReference type="InterPro" id="IPR002223">
    <property type="entry name" value="Kunitz_BPTI"/>
</dbReference>
<proteinExistence type="predicted"/>
<feature type="compositionally biased region" description="Basic and acidic residues" evidence="4">
    <location>
        <begin position="218"/>
        <end position="235"/>
    </location>
</feature>
<dbReference type="GO" id="GO:0004867">
    <property type="term" value="F:serine-type endopeptidase inhibitor activity"/>
    <property type="evidence" value="ECO:0007669"/>
    <property type="project" value="UniProtKB-KW"/>
</dbReference>
<dbReference type="Proteomes" id="UP000747542">
    <property type="component" value="Unassembled WGS sequence"/>
</dbReference>
<evidence type="ECO:0000256" key="2">
    <source>
        <dbReference type="ARBA" id="ARBA00022900"/>
    </source>
</evidence>